<feature type="domain" description="Helix-turn-helix conjugative transposon-like" evidence="1">
    <location>
        <begin position="3"/>
        <end position="40"/>
    </location>
</feature>
<proteinExistence type="predicted"/>
<protein>
    <recommendedName>
        <fullName evidence="1">Helix-turn-helix conjugative transposon-like domain-containing protein</fullName>
    </recommendedName>
</protein>
<accession>D2U573</accession>
<dbReference type="AlphaFoldDB" id="D2U573"/>
<dbReference type="Pfam" id="PF12645">
    <property type="entry name" value="HTH_16"/>
    <property type="match status" value="1"/>
</dbReference>
<dbReference type="InterPro" id="IPR024760">
    <property type="entry name" value="HTH_dom_conjug_TS-like"/>
</dbReference>
<reference evidence="2" key="2">
    <citation type="journal article" date="2010" name="FEMS Microbiol. Lett.">
        <title>Characterization of the conjugative transposon Tn6000 from Enterococcus casseliflavus 664.1H1 (formerly Enterococcus faecium 664.1H1).</title>
        <authorList>
            <person name="Brouwer M.S.M."/>
            <person name="Mullany P."/>
            <person name="Roberts A.P."/>
        </authorList>
    </citation>
    <scope>NUCLEOTIDE SEQUENCE</scope>
    <source>
        <strain evidence="2">664.1H1</strain>
    </source>
</reference>
<reference evidence="2" key="1">
    <citation type="journal article" date="2006" name="J. Bacteriol.">
        <title>Characterization of the ends and target site of a novel tetracycline resistance-encoding conjugative transposon from Enterococcus faecium 664.1H1.</title>
        <authorList>
            <person name="Roberts A.P."/>
            <person name="Davis I.J."/>
            <person name="Seville L."/>
            <person name="Villedieu A."/>
            <person name="Mullany P."/>
        </authorList>
    </citation>
    <scope>NUCLEOTIDE SEQUENCE</scope>
    <source>
        <strain evidence="2">664.1H1</strain>
    </source>
</reference>
<organism evidence="2">
    <name type="scientific">Enterococcus casseliflavus</name>
    <name type="common">Enterococcus flavescens</name>
    <dbReference type="NCBI Taxonomy" id="37734"/>
    <lineage>
        <taxon>Bacteria</taxon>
        <taxon>Bacillati</taxon>
        <taxon>Bacillota</taxon>
        <taxon>Bacilli</taxon>
        <taxon>Lactobacillales</taxon>
        <taxon>Enterococcaceae</taxon>
        <taxon>Enterococcus</taxon>
    </lineage>
</organism>
<evidence type="ECO:0000313" key="2">
    <source>
        <dbReference type="EMBL" id="CBG92865.1"/>
    </source>
</evidence>
<name>D2U573_ENTCA</name>
<evidence type="ECO:0000259" key="1">
    <source>
        <dbReference type="Pfam" id="PF12645"/>
    </source>
</evidence>
<sequence length="41" mass="4827">MMQRSLRFLKDEVGQKHLVVDEVLSARLETRLLTKILAFKI</sequence>
<dbReference type="EMBL" id="FN555436">
    <property type="protein sequence ID" value="CBG92865.1"/>
    <property type="molecule type" value="Genomic_DNA"/>
</dbReference>